<dbReference type="SUPFAM" id="SSF143422">
    <property type="entry name" value="Transposase IS200-like"/>
    <property type="match status" value="1"/>
</dbReference>
<sequence length="425" mass="47862">MKKLTQADLIILPNIKENLFYSKLLVKEVIRELLNNNDIQIINGKITDDMVKIRISFPTDLEIGEVIIRLKKESSKAIYEKMPGLSGEVFWTDDSYLLPVNIIKKENMNESKAGLAPAKCLVTGGAGFIGSNLVDELIKLGHEVVIMDDLSSGKREYLNPTAKFYEADICDADKVEEIFSKEKFDFVFHLAAQIDVRVSVARPQYETKINVLGGLNILESCLKHKVEKFIFISTGGAIYGGEENLPANENYPTYPLSPYGINKLAFEKYLNFYHKTFGQKYITLRLANVYGPRQFKGGEGAVVAVFCDWAVNDHRLKIYGDGLQTRDFVYVGDVAEAAIKAMASDYIGELNIGTMVETNLLEIIEAIEGSINKLVDTEHYPEKVGEQRRSVLDNRRAKEILSWQPKVALEDGIKKTIEWTKSQVK</sequence>
<evidence type="ECO:0000256" key="1">
    <source>
        <dbReference type="ARBA" id="ARBA00007637"/>
    </source>
</evidence>
<evidence type="ECO:0000259" key="3">
    <source>
        <dbReference type="Pfam" id="PF01797"/>
    </source>
</evidence>
<dbReference type="PATRIC" id="fig|1618642.3.peg.717"/>
<dbReference type="Gene3D" id="3.90.25.10">
    <property type="entry name" value="UDP-galactose 4-epimerase, domain 1"/>
    <property type="match status" value="1"/>
</dbReference>
<comment type="similarity">
    <text evidence="1">Belongs to the NAD(P)-dependent epimerase/dehydratase family.</text>
</comment>
<feature type="domain" description="Transposase IS200-like" evidence="3">
    <location>
        <begin position="7"/>
        <end position="97"/>
    </location>
</feature>
<protein>
    <submittedName>
        <fullName evidence="4">UDP-glucose 4-epimerase</fullName>
    </submittedName>
</protein>
<accession>A0A0G0PVN9</accession>
<dbReference type="Gene3D" id="3.30.70.1290">
    <property type="entry name" value="Transposase IS200-like"/>
    <property type="match status" value="1"/>
</dbReference>
<evidence type="ECO:0000313" key="5">
    <source>
        <dbReference type="Proteomes" id="UP000034137"/>
    </source>
</evidence>
<organism evidence="4 5">
    <name type="scientific">Candidatus Falkowbacteria bacterium GW2011_GWF2_39_8</name>
    <dbReference type="NCBI Taxonomy" id="1618642"/>
    <lineage>
        <taxon>Bacteria</taxon>
        <taxon>Candidatus Falkowiibacteriota</taxon>
    </lineage>
</organism>
<proteinExistence type="inferred from homology"/>
<dbReference type="InterPro" id="IPR036515">
    <property type="entry name" value="Transposase_17_sf"/>
</dbReference>
<feature type="domain" description="NAD-dependent epimerase/dehydratase" evidence="2">
    <location>
        <begin position="121"/>
        <end position="353"/>
    </location>
</feature>
<dbReference type="Pfam" id="PF01370">
    <property type="entry name" value="Epimerase"/>
    <property type="match status" value="1"/>
</dbReference>
<dbReference type="Proteomes" id="UP000034137">
    <property type="component" value="Unassembled WGS sequence"/>
</dbReference>
<dbReference type="GO" id="GO:0006313">
    <property type="term" value="P:DNA transposition"/>
    <property type="evidence" value="ECO:0007669"/>
    <property type="project" value="InterPro"/>
</dbReference>
<reference evidence="4 5" key="1">
    <citation type="journal article" date="2015" name="Nature">
        <title>rRNA introns, odd ribosomes, and small enigmatic genomes across a large radiation of phyla.</title>
        <authorList>
            <person name="Brown C.T."/>
            <person name="Hug L.A."/>
            <person name="Thomas B.C."/>
            <person name="Sharon I."/>
            <person name="Castelle C.J."/>
            <person name="Singh A."/>
            <person name="Wilkins M.J."/>
            <person name="Williams K.H."/>
            <person name="Banfield J.F."/>
        </authorList>
    </citation>
    <scope>NUCLEOTIDE SEQUENCE [LARGE SCALE GENOMIC DNA]</scope>
</reference>
<dbReference type="InterPro" id="IPR002686">
    <property type="entry name" value="Transposase_17"/>
</dbReference>
<evidence type="ECO:0000259" key="2">
    <source>
        <dbReference type="Pfam" id="PF01370"/>
    </source>
</evidence>
<dbReference type="AlphaFoldDB" id="A0A0G0PVN9"/>
<dbReference type="Pfam" id="PF01797">
    <property type="entry name" value="Y1_Tnp"/>
    <property type="match status" value="1"/>
</dbReference>
<dbReference type="InterPro" id="IPR001509">
    <property type="entry name" value="Epimerase_deHydtase"/>
</dbReference>
<gene>
    <name evidence="4" type="ORF">UT64_C0039G0003</name>
</gene>
<dbReference type="GO" id="GO:0003677">
    <property type="term" value="F:DNA binding"/>
    <property type="evidence" value="ECO:0007669"/>
    <property type="project" value="InterPro"/>
</dbReference>
<name>A0A0G0PVN9_9BACT</name>
<evidence type="ECO:0000313" key="4">
    <source>
        <dbReference type="EMBL" id="KKR32224.1"/>
    </source>
</evidence>
<dbReference type="SUPFAM" id="SSF51735">
    <property type="entry name" value="NAD(P)-binding Rossmann-fold domains"/>
    <property type="match status" value="1"/>
</dbReference>
<dbReference type="PANTHER" id="PTHR43000">
    <property type="entry name" value="DTDP-D-GLUCOSE 4,6-DEHYDRATASE-RELATED"/>
    <property type="match status" value="1"/>
</dbReference>
<dbReference type="Gene3D" id="3.40.50.720">
    <property type="entry name" value="NAD(P)-binding Rossmann-like Domain"/>
    <property type="match status" value="1"/>
</dbReference>
<comment type="caution">
    <text evidence="4">The sequence shown here is derived from an EMBL/GenBank/DDBJ whole genome shotgun (WGS) entry which is preliminary data.</text>
</comment>
<dbReference type="GO" id="GO:0004803">
    <property type="term" value="F:transposase activity"/>
    <property type="evidence" value="ECO:0007669"/>
    <property type="project" value="InterPro"/>
</dbReference>
<dbReference type="InterPro" id="IPR036291">
    <property type="entry name" value="NAD(P)-bd_dom_sf"/>
</dbReference>
<dbReference type="EMBL" id="LBXO01000039">
    <property type="protein sequence ID" value="KKR32224.1"/>
    <property type="molecule type" value="Genomic_DNA"/>
</dbReference>